<dbReference type="GO" id="GO:0009347">
    <property type="term" value="C:aspartate carbamoyltransferase complex"/>
    <property type="evidence" value="ECO:0007669"/>
    <property type="project" value="InterPro"/>
</dbReference>
<dbReference type="STRING" id="1121301.SAMN02745912_00854"/>
<keyword evidence="3" id="KW-0665">Pyrimidine biosynthesis</keyword>
<dbReference type="SUPFAM" id="SSF54893">
    <property type="entry name" value="Aspartate carbamoyltransferase, Regulatory-chain, N-terminal domain"/>
    <property type="match status" value="1"/>
</dbReference>
<evidence type="ECO:0000313" key="6">
    <source>
        <dbReference type="EMBL" id="SHJ72532.1"/>
    </source>
</evidence>
<proteinExistence type="predicted"/>
<dbReference type="Proteomes" id="UP000184465">
    <property type="component" value="Unassembled WGS sequence"/>
</dbReference>
<dbReference type="EMBL" id="FRAG01000007">
    <property type="protein sequence ID" value="SHJ72532.1"/>
    <property type="molecule type" value="Genomic_DNA"/>
</dbReference>
<dbReference type="Pfam" id="PF01948">
    <property type="entry name" value="PyrI"/>
    <property type="match status" value="1"/>
</dbReference>
<dbReference type="GO" id="GO:0016740">
    <property type="term" value="F:transferase activity"/>
    <property type="evidence" value="ECO:0007669"/>
    <property type="project" value="UniProtKB-KW"/>
</dbReference>
<evidence type="ECO:0000256" key="2">
    <source>
        <dbReference type="ARBA" id="ARBA00022833"/>
    </source>
</evidence>
<dbReference type="GO" id="GO:0006221">
    <property type="term" value="P:pyrimidine nucleotide biosynthetic process"/>
    <property type="evidence" value="ECO:0007669"/>
    <property type="project" value="UniProtKB-KW"/>
</dbReference>
<dbReference type="RefSeq" id="WP_073147316.1">
    <property type="nucleotide sequence ID" value="NZ_FRAG01000007.1"/>
</dbReference>
<dbReference type="InterPro" id="IPR020542">
    <property type="entry name" value="Asp_carbamoyltrfase_reg_C"/>
</dbReference>
<name>A0A1M6LN44_PARC5</name>
<feature type="domain" description="Aspartate carbamoyltransferase regulatory subunit N-terminal" evidence="4">
    <location>
        <begin position="2"/>
        <end position="90"/>
    </location>
</feature>
<keyword evidence="7" id="KW-1185">Reference proteome</keyword>
<dbReference type="InterPro" id="IPR020545">
    <property type="entry name" value="Asp_carbamoyltransf_reg_N"/>
</dbReference>
<dbReference type="PANTHER" id="PTHR35805:SF1">
    <property type="entry name" value="ASPARTATE CARBAMOYLTRANSFERASE REGULATORY CHAIN"/>
    <property type="match status" value="1"/>
</dbReference>
<evidence type="ECO:0000259" key="5">
    <source>
        <dbReference type="Pfam" id="PF02748"/>
    </source>
</evidence>
<dbReference type="Gene3D" id="2.30.30.20">
    <property type="entry name" value="Aspartate carbamoyltransferase regulatory subunit, C-terminal domain"/>
    <property type="match status" value="1"/>
</dbReference>
<evidence type="ECO:0000256" key="3">
    <source>
        <dbReference type="ARBA" id="ARBA00022975"/>
    </source>
</evidence>
<dbReference type="PANTHER" id="PTHR35805">
    <property type="entry name" value="ASPARTATE CARBAMOYLTRANSFERASE REGULATORY CHAIN"/>
    <property type="match status" value="1"/>
</dbReference>
<reference evidence="6 7" key="1">
    <citation type="submission" date="2016-11" db="EMBL/GenBank/DDBJ databases">
        <authorList>
            <person name="Jaros S."/>
            <person name="Januszkiewicz K."/>
            <person name="Wedrychowicz H."/>
        </authorList>
    </citation>
    <scope>NUCLEOTIDE SEQUENCE [LARGE SCALE GENOMIC DNA]</scope>
    <source>
        <strain evidence="6 7">DSM 15212</strain>
    </source>
</reference>
<accession>A0A1M6LN44</accession>
<dbReference type="InterPro" id="IPR002801">
    <property type="entry name" value="Asp_carbamoylTrfase_reg"/>
</dbReference>
<gene>
    <name evidence="6" type="ORF">SAMN02745912_00854</name>
</gene>
<dbReference type="InterPro" id="IPR036793">
    <property type="entry name" value="Asp_carbatrfase_reg_N_sf"/>
</dbReference>
<protein>
    <submittedName>
        <fullName evidence="6">Aspartate carbamoyltransferase regulatory subunit</fullName>
    </submittedName>
</protein>
<sequence length="142" mass="16258">MLEVKQIQNGIVIDHIKSGNGLKIFNKLQLYKAESPVVLLINVESKLLGKKDIIKIENTFDVDLNLLGLIDENISINFIKDGRVIDKKKVIIPERVTGLITCKNPRCITNSDDYMQPTFTLISKEKLEYKCNFCDEITKYKI</sequence>
<keyword evidence="2" id="KW-0862">Zinc</keyword>
<dbReference type="NCBIfam" id="NF002063">
    <property type="entry name" value="PRK00893.1-3"/>
    <property type="match status" value="1"/>
</dbReference>
<dbReference type="Pfam" id="PF02748">
    <property type="entry name" value="PyrI_C"/>
    <property type="match status" value="1"/>
</dbReference>
<evidence type="ECO:0000313" key="7">
    <source>
        <dbReference type="Proteomes" id="UP000184465"/>
    </source>
</evidence>
<keyword evidence="6" id="KW-0808">Transferase</keyword>
<dbReference type="InterPro" id="IPR036792">
    <property type="entry name" value="Asp_carbatrfase_reg_C_sf"/>
</dbReference>
<dbReference type="SUPFAM" id="SSF57825">
    <property type="entry name" value="Aspartate carbamoyltransferase, Regulatory-chain, C-terminal domain"/>
    <property type="match status" value="1"/>
</dbReference>
<evidence type="ECO:0000259" key="4">
    <source>
        <dbReference type="Pfam" id="PF01948"/>
    </source>
</evidence>
<dbReference type="Gene3D" id="3.30.70.140">
    <property type="entry name" value="Aspartate carbamoyltransferase regulatory subunit, N-terminal domain"/>
    <property type="match status" value="1"/>
</dbReference>
<keyword evidence="1" id="KW-0479">Metal-binding</keyword>
<dbReference type="GO" id="GO:0006207">
    <property type="term" value="P:'de novo' pyrimidine nucleobase biosynthetic process"/>
    <property type="evidence" value="ECO:0007669"/>
    <property type="project" value="InterPro"/>
</dbReference>
<dbReference type="GO" id="GO:0046872">
    <property type="term" value="F:metal ion binding"/>
    <property type="evidence" value="ECO:0007669"/>
    <property type="project" value="UniProtKB-KW"/>
</dbReference>
<organism evidence="6 7">
    <name type="scientific">Paramaledivibacter caminithermalis (strain DSM 15212 / CIP 107654 / DViRD3)</name>
    <name type="common">Clostridium caminithermale</name>
    <dbReference type="NCBI Taxonomy" id="1121301"/>
    <lineage>
        <taxon>Bacteria</taxon>
        <taxon>Bacillati</taxon>
        <taxon>Bacillota</taxon>
        <taxon>Clostridia</taxon>
        <taxon>Peptostreptococcales</taxon>
        <taxon>Caminicellaceae</taxon>
        <taxon>Paramaledivibacter</taxon>
    </lineage>
</organism>
<feature type="domain" description="Aspartate carbamoyltransferase regulatory subunit C-terminal" evidence="5">
    <location>
        <begin position="95"/>
        <end position="141"/>
    </location>
</feature>
<dbReference type="OrthoDB" id="5599321at2"/>
<dbReference type="AlphaFoldDB" id="A0A1M6LN44"/>
<evidence type="ECO:0000256" key="1">
    <source>
        <dbReference type="ARBA" id="ARBA00022723"/>
    </source>
</evidence>